<dbReference type="PATRIC" id="fig|171383.3.peg.293"/>
<accession>A0A0M0I410</accession>
<reference evidence="5" key="1">
    <citation type="submission" date="2015-08" db="EMBL/GenBank/DDBJ databases">
        <title>Vibrio galatheae sp. nov., a novel member of the Vibrionaceae family isolated from the Solomon Islands.</title>
        <authorList>
            <person name="Giubergia S."/>
            <person name="Machado H."/>
            <person name="Mateiu R.V."/>
            <person name="Gram L."/>
        </authorList>
    </citation>
    <scope>NUCLEOTIDE SEQUENCE [LARGE SCALE GENOMIC DNA]</scope>
    <source>
        <strain evidence="5">DSM 19134</strain>
    </source>
</reference>
<dbReference type="Proteomes" id="UP000037530">
    <property type="component" value="Unassembled WGS sequence"/>
</dbReference>
<evidence type="ECO:0000259" key="3">
    <source>
        <dbReference type="PROSITE" id="PS51099"/>
    </source>
</evidence>
<name>A0A0M0I410_9VIBR</name>
<evidence type="ECO:0000256" key="2">
    <source>
        <dbReference type="ARBA" id="ARBA00022683"/>
    </source>
</evidence>
<dbReference type="InterPro" id="IPR036095">
    <property type="entry name" value="PTS_EIIB-like_sf"/>
</dbReference>
<dbReference type="CDD" id="cd05563">
    <property type="entry name" value="PTS_IIB_ascorbate"/>
    <property type="match status" value="1"/>
</dbReference>
<organism evidence="4 5">
    <name type="scientific">Vibrio hepatarius</name>
    <dbReference type="NCBI Taxonomy" id="171383"/>
    <lineage>
        <taxon>Bacteria</taxon>
        <taxon>Pseudomonadati</taxon>
        <taxon>Pseudomonadota</taxon>
        <taxon>Gammaproteobacteria</taxon>
        <taxon>Vibrionales</taxon>
        <taxon>Vibrionaceae</taxon>
        <taxon>Vibrio</taxon>
        <taxon>Vibrio oreintalis group</taxon>
    </lineage>
</organism>
<dbReference type="InterPro" id="IPR013011">
    <property type="entry name" value="PTS_EIIB_2"/>
</dbReference>
<dbReference type="GO" id="GO:0008982">
    <property type="term" value="F:protein-N(PI)-phosphohistidine-sugar phosphotransferase activity"/>
    <property type="evidence" value="ECO:0007669"/>
    <property type="project" value="InterPro"/>
</dbReference>
<dbReference type="Pfam" id="PF02302">
    <property type="entry name" value="PTS_IIB"/>
    <property type="match status" value="1"/>
</dbReference>
<dbReference type="SUPFAM" id="SSF52794">
    <property type="entry name" value="PTS system IIB component-like"/>
    <property type="match status" value="1"/>
</dbReference>
<comment type="caution">
    <text evidence="4">The sequence shown here is derived from an EMBL/GenBank/DDBJ whole genome shotgun (WGS) entry which is preliminary data.</text>
</comment>
<proteinExistence type="predicted"/>
<dbReference type="EMBL" id="LHPI01000001">
    <property type="protein sequence ID" value="KOO09050.1"/>
    <property type="molecule type" value="Genomic_DNA"/>
</dbReference>
<keyword evidence="2" id="KW-0598">Phosphotransferase system</keyword>
<dbReference type="PROSITE" id="PS51099">
    <property type="entry name" value="PTS_EIIB_TYPE_2"/>
    <property type="match status" value="1"/>
</dbReference>
<dbReference type="AlphaFoldDB" id="A0A0M0I410"/>
<keyword evidence="1" id="KW-0808">Transferase</keyword>
<protein>
    <submittedName>
        <fullName evidence="4">PTS ascorbate transporter subunit IIB</fullName>
    </submittedName>
</protein>
<feature type="domain" description="PTS EIIB type-2" evidence="3">
    <location>
        <begin position="1"/>
        <end position="93"/>
    </location>
</feature>
<dbReference type="GO" id="GO:0009401">
    <property type="term" value="P:phosphoenolpyruvate-dependent sugar phosphotransferase system"/>
    <property type="evidence" value="ECO:0007669"/>
    <property type="project" value="UniProtKB-KW"/>
</dbReference>
<dbReference type="Gene3D" id="3.40.50.2300">
    <property type="match status" value="1"/>
</dbReference>
<dbReference type="InterPro" id="IPR003501">
    <property type="entry name" value="PTS_EIIB_2/3"/>
</dbReference>
<sequence length="95" mass="10028">MKVMVVCGHGLGTSLMMEMSIKNILKELEVDASVDHCDLGSAKGTDCDIFVGTSDITEQLVAQGVDGKIVSLKNMVDKAAMKESLTVALKELGAL</sequence>
<evidence type="ECO:0000313" key="5">
    <source>
        <dbReference type="Proteomes" id="UP000037530"/>
    </source>
</evidence>
<dbReference type="RefSeq" id="WP_053407302.1">
    <property type="nucleotide sequence ID" value="NZ_DAIPHI010000108.1"/>
</dbReference>
<gene>
    <name evidence="4" type="ORF">AKJ31_01425</name>
</gene>
<dbReference type="STRING" id="171383.AKJ31_01425"/>
<evidence type="ECO:0000256" key="1">
    <source>
        <dbReference type="ARBA" id="ARBA00022679"/>
    </source>
</evidence>
<dbReference type="OrthoDB" id="6603449at2"/>
<evidence type="ECO:0000313" key="4">
    <source>
        <dbReference type="EMBL" id="KOO09050.1"/>
    </source>
</evidence>
<keyword evidence="5" id="KW-1185">Reference proteome</keyword>